<dbReference type="GO" id="GO:0005739">
    <property type="term" value="C:mitochondrion"/>
    <property type="evidence" value="ECO:0007669"/>
    <property type="project" value="UniProtKB-SubCell"/>
</dbReference>
<dbReference type="Gene3D" id="1.10.10.140">
    <property type="entry name" value="Cytochrome c oxidase, subunit VIb"/>
    <property type="match status" value="1"/>
</dbReference>
<evidence type="ECO:0000256" key="3">
    <source>
        <dbReference type="ARBA" id="ARBA00023157"/>
    </source>
</evidence>
<evidence type="ECO:0000256" key="1">
    <source>
        <dbReference type="ARBA" id="ARBA00004173"/>
    </source>
</evidence>
<name>A0A8C5UVX4_MICMU</name>
<keyword evidence="2" id="KW-0496">Mitochondrion</keyword>
<evidence type="ECO:0000313" key="4">
    <source>
        <dbReference type="Ensembl" id="ENSMICP00000009013.2"/>
    </source>
</evidence>
<dbReference type="AlphaFoldDB" id="A0A8C5UVX4"/>
<keyword evidence="3" id="KW-1015">Disulfide bond</keyword>
<dbReference type="Proteomes" id="UP000694394">
    <property type="component" value="Chromosome 3"/>
</dbReference>
<organism evidence="4 5">
    <name type="scientific">Microcebus murinus</name>
    <name type="common">Gray mouse lemur</name>
    <name type="synonym">Lemur murinus</name>
    <dbReference type="NCBI Taxonomy" id="30608"/>
    <lineage>
        <taxon>Eukaryota</taxon>
        <taxon>Metazoa</taxon>
        <taxon>Chordata</taxon>
        <taxon>Craniata</taxon>
        <taxon>Vertebrata</taxon>
        <taxon>Euteleostomi</taxon>
        <taxon>Mammalia</taxon>
        <taxon>Eutheria</taxon>
        <taxon>Euarchontoglires</taxon>
        <taxon>Primates</taxon>
        <taxon>Strepsirrhini</taxon>
        <taxon>Lemuriformes</taxon>
        <taxon>Cheirogaleidae</taxon>
        <taxon>Microcebus</taxon>
    </lineage>
</organism>
<dbReference type="InterPro" id="IPR036549">
    <property type="entry name" value="CX6/COA6-like_sf"/>
</dbReference>
<reference evidence="4" key="1">
    <citation type="submission" date="2016-12" db="EMBL/GenBank/DDBJ databases">
        <title>Mouse lemur reference genome and diversity panel.</title>
        <authorList>
            <person name="Harris R."/>
            <person name="Larsen P."/>
            <person name="Liu Y."/>
            <person name="Hughes D.S."/>
            <person name="Murali S."/>
            <person name="Raveendran M."/>
            <person name="Korchina V."/>
            <person name="Wang M."/>
            <person name="Jhangiani S."/>
            <person name="Bandaranaike D."/>
            <person name="Bellair M."/>
            <person name="Blankenburg K."/>
            <person name="Chao H."/>
            <person name="Dahdouli M."/>
            <person name="Dinh H."/>
            <person name="Doddapaneni H."/>
            <person name="English A."/>
            <person name="Firestine M."/>
            <person name="Gnanaolivu R."/>
            <person name="Gross S."/>
            <person name="Hernandez B."/>
            <person name="Javaid M."/>
            <person name="Jayaseelan J."/>
            <person name="Jones J."/>
            <person name="Khan Z."/>
            <person name="Kovar C."/>
            <person name="Kurapati P."/>
            <person name="Le B."/>
            <person name="Lee S."/>
            <person name="Li M."/>
            <person name="Mathew T."/>
            <person name="Narasimhan A."/>
            <person name="Ngo D."/>
            <person name="Nguyen L."/>
            <person name="Okwuonu G."/>
            <person name="Ongeri F."/>
            <person name="Osuji N."/>
            <person name="Pu L.-L."/>
            <person name="Puazo M."/>
            <person name="Quiroz J."/>
            <person name="Raj R."/>
            <person name="Rajbhandari K."/>
            <person name="Reid J.G."/>
            <person name="Santibanez J."/>
            <person name="Sexton D."/>
            <person name="Skinner E."/>
            <person name="Vee V."/>
            <person name="Weissenberger G."/>
            <person name="Wu Y."/>
            <person name="Xin Y."/>
            <person name="Han Y."/>
            <person name="Campbell C."/>
            <person name="Brown A."/>
            <person name="Sullivan B."/>
            <person name="Shelton J."/>
            <person name="Brown S."/>
            <person name="Dudchenko O."/>
            <person name="Machol I."/>
            <person name="Durand N."/>
            <person name="Shamim M."/>
            <person name="Lieberman A."/>
            <person name="Muzny D.M."/>
            <person name="Richards S."/>
            <person name="Yoder A."/>
            <person name="Worley K.C."/>
            <person name="Rogers J."/>
            <person name="Gibbs R.A."/>
        </authorList>
    </citation>
    <scope>NUCLEOTIDE SEQUENCE [LARGE SCALE GENOMIC DNA]</scope>
</reference>
<keyword evidence="5" id="KW-1185">Reference proteome</keyword>
<proteinExistence type="predicted"/>
<protein>
    <submittedName>
        <fullName evidence="4">Uncharacterized protein</fullName>
    </submittedName>
</protein>
<dbReference type="GO" id="GO:0045277">
    <property type="term" value="C:respiratory chain complex IV"/>
    <property type="evidence" value="ECO:0007669"/>
    <property type="project" value="InterPro"/>
</dbReference>
<evidence type="ECO:0000313" key="5">
    <source>
        <dbReference type="Proteomes" id="UP000694394"/>
    </source>
</evidence>
<dbReference type="SUPFAM" id="SSF47694">
    <property type="entry name" value="Cytochrome c oxidase subunit h"/>
    <property type="match status" value="1"/>
</dbReference>
<dbReference type="Pfam" id="PF02297">
    <property type="entry name" value="COX6B"/>
    <property type="match status" value="1"/>
</dbReference>
<dbReference type="EMBL" id="ABDC03004588">
    <property type="status" value="NOT_ANNOTATED_CDS"/>
    <property type="molecule type" value="Genomic_DNA"/>
</dbReference>
<accession>A0A8C5UVX4</accession>
<dbReference type="GeneTree" id="ENSGT00940000156204"/>
<dbReference type="InterPro" id="IPR003213">
    <property type="entry name" value="Cyt_c_oxidase_su6B"/>
</dbReference>
<sequence>MAEDIKTKVKNYNTAPFDCCFPNWNQTRNRWQNYLDFHLCEKTMTAKGGDVSSLCLVSWVSAWDHHQAEGTFPEKI</sequence>
<dbReference type="InterPro" id="IPR048280">
    <property type="entry name" value="COX6B-like"/>
</dbReference>
<reference evidence="4" key="3">
    <citation type="submission" date="2025-09" db="UniProtKB">
        <authorList>
            <consortium name="Ensembl"/>
        </authorList>
    </citation>
    <scope>IDENTIFICATION</scope>
</reference>
<comment type="subcellular location">
    <subcellularLocation>
        <location evidence="1">Mitochondrion</location>
    </subcellularLocation>
</comment>
<dbReference type="PANTHER" id="PTHR11387">
    <property type="entry name" value="CYTOCHROME C OXIDASE SUBUNIT 6B"/>
    <property type="match status" value="1"/>
</dbReference>
<dbReference type="Ensembl" id="ENSMICT00000009896.3">
    <property type="protein sequence ID" value="ENSMICP00000009013.2"/>
    <property type="gene ID" value="ENSMICG00000009902.3"/>
</dbReference>
<reference evidence="4" key="2">
    <citation type="submission" date="2025-08" db="UniProtKB">
        <authorList>
            <consortium name="Ensembl"/>
        </authorList>
    </citation>
    <scope>IDENTIFICATION</scope>
</reference>
<evidence type="ECO:0000256" key="2">
    <source>
        <dbReference type="ARBA" id="ARBA00023128"/>
    </source>
</evidence>